<dbReference type="EMBL" id="LDSL01000026">
    <property type="protein sequence ID" value="KTT26765.1"/>
    <property type="molecule type" value="Genomic_DNA"/>
</dbReference>
<dbReference type="Proteomes" id="UP000072741">
    <property type="component" value="Unassembled WGS sequence"/>
</dbReference>
<comment type="caution">
    <text evidence="3">The sequence shown here is derived from an EMBL/GenBank/DDBJ whole genome shotgun (WGS) entry which is preliminary data.</text>
</comment>
<dbReference type="InterPro" id="IPR051943">
    <property type="entry name" value="TRAFAC_Dynamin-like_GTPase"/>
</dbReference>
<evidence type="ECO:0000313" key="4">
    <source>
        <dbReference type="Proteomes" id="UP000072741"/>
    </source>
</evidence>
<keyword evidence="4" id="KW-1185">Reference proteome</keyword>
<sequence>MSGPFSQQFEQHGAWRRSLAHRLRWLSAWLTDNDLLDEAVAERLRAVEALMRTSRVMVAFVAEYSRGKSELINALFFAGYGRRIMPASAGRTTMCPVELRYDPALPTGLRLLPIATRLQPESLLHWRETAEGWTEMPLVPTDGEQIAAALHKVAEVQRVPQDEARALGFWRDEAPDDNPPLDAAGLVEVPRWRHAVLNLPHPLLEQGLVILDTPGLNAIGAEPELTMSLLPQAHAVLFILGADTGVSRSDLAIWREHLGAAGQAADARIVVLNKIDTLWDSLSSPAEIEAQIARQCAASAETLAIAPARVLAVSAQKGLQARIAKDAELLAASRLPALEALLGPGLLAEREAILQRAVESGVAALRTEAGRILRQRQRELAEQAMELEGLRGKNAAVLRHMRQRVEQEQSEFEAAAAQVLVLRRALDQRLNEAQAVLGATALKTDLAQFAQALRRPGIKLQLAQVYGRTFDTLRHNLSEVQASLGEQQGLLQTAFRRLNAEQGFGLQVPAEPRLAQYIDEMSSIEQSHLHYLGVGNVLRLAQPAFCSRLAQALAIRVRAVNDAALGELEDWRRSAFSQLERQLKERRAAYAKRGESMDRVREAAGSLDGRLAEIAGQGEHIRLLERRLRDLCEVLAGRKPDVPGSPAALAAAGTSPLATA</sequence>
<dbReference type="SUPFAM" id="SSF52540">
    <property type="entry name" value="P-loop containing nucleoside triphosphate hydrolases"/>
    <property type="match status" value="1"/>
</dbReference>
<evidence type="ECO:0000313" key="3">
    <source>
        <dbReference type="EMBL" id="KTT26765.1"/>
    </source>
</evidence>
<dbReference type="PANTHER" id="PTHR43681">
    <property type="entry name" value="TRANSMEMBRANE GTPASE FZO"/>
    <property type="match status" value="1"/>
</dbReference>
<dbReference type="InterPro" id="IPR027417">
    <property type="entry name" value="P-loop_NTPase"/>
</dbReference>
<feature type="domain" description="Dynamin N-terminal" evidence="2">
    <location>
        <begin position="58"/>
        <end position="274"/>
    </location>
</feature>
<evidence type="ECO:0000259" key="2">
    <source>
        <dbReference type="Pfam" id="PF00350"/>
    </source>
</evidence>
<keyword evidence="1" id="KW-0175">Coiled coil</keyword>
<name>A0A147HAE0_9BURK</name>
<gene>
    <name evidence="3" type="ORF">NS331_03440</name>
</gene>
<dbReference type="Gene3D" id="3.40.50.300">
    <property type="entry name" value="P-loop containing nucleotide triphosphate hydrolases"/>
    <property type="match status" value="1"/>
</dbReference>
<dbReference type="AlphaFoldDB" id="A0A147HAE0"/>
<accession>A0A147HAE0</accession>
<feature type="coiled-coil region" evidence="1">
    <location>
        <begin position="373"/>
        <end position="418"/>
    </location>
</feature>
<protein>
    <submittedName>
        <fullName evidence="3">Dynamin family protein</fullName>
    </submittedName>
</protein>
<reference evidence="3 4" key="1">
    <citation type="journal article" date="2016" name="Front. Microbiol.">
        <title>Genomic Resource of Rice Seed Associated Bacteria.</title>
        <authorList>
            <person name="Midha S."/>
            <person name="Bansal K."/>
            <person name="Sharma S."/>
            <person name="Kumar N."/>
            <person name="Patil P.P."/>
            <person name="Chaudhry V."/>
            <person name="Patil P.B."/>
        </authorList>
    </citation>
    <scope>NUCLEOTIDE SEQUENCE [LARGE SCALE GENOMIC DNA]</scope>
    <source>
        <strain evidence="3 4">NS331</strain>
    </source>
</reference>
<dbReference type="PANTHER" id="PTHR43681:SF1">
    <property type="entry name" value="SARCALUMENIN"/>
    <property type="match status" value="1"/>
</dbReference>
<dbReference type="PATRIC" id="fig|433924.3.peg.2473"/>
<proteinExistence type="predicted"/>
<dbReference type="RefSeq" id="WP_058640613.1">
    <property type="nucleotide sequence ID" value="NZ_LDSL01000026.1"/>
</dbReference>
<evidence type="ECO:0000256" key="1">
    <source>
        <dbReference type="SAM" id="Coils"/>
    </source>
</evidence>
<dbReference type="Pfam" id="PF00350">
    <property type="entry name" value="Dynamin_N"/>
    <property type="match status" value="1"/>
</dbReference>
<organism evidence="3 4">
    <name type="scientific">Pseudacidovorax intermedius</name>
    <dbReference type="NCBI Taxonomy" id="433924"/>
    <lineage>
        <taxon>Bacteria</taxon>
        <taxon>Pseudomonadati</taxon>
        <taxon>Pseudomonadota</taxon>
        <taxon>Betaproteobacteria</taxon>
        <taxon>Burkholderiales</taxon>
        <taxon>Comamonadaceae</taxon>
        <taxon>Pseudacidovorax</taxon>
    </lineage>
</organism>
<dbReference type="InterPro" id="IPR045063">
    <property type="entry name" value="Dynamin_N"/>
</dbReference>
<dbReference type="OrthoDB" id="5295100at2"/>